<proteinExistence type="predicted"/>
<keyword evidence="2" id="KW-1185">Reference proteome</keyword>
<dbReference type="Proteomes" id="UP000828941">
    <property type="component" value="Chromosome 12"/>
</dbReference>
<organism evidence="1 2">
    <name type="scientific">Bauhinia variegata</name>
    <name type="common">Purple orchid tree</name>
    <name type="synonym">Phanera variegata</name>
    <dbReference type="NCBI Taxonomy" id="167791"/>
    <lineage>
        <taxon>Eukaryota</taxon>
        <taxon>Viridiplantae</taxon>
        <taxon>Streptophyta</taxon>
        <taxon>Embryophyta</taxon>
        <taxon>Tracheophyta</taxon>
        <taxon>Spermatophyta</taxon>
        <taxon>Magnoliopsida</taxon>
        <taxon>eudicotyledons</taxon>
        <taxon>Gunneridae</taxon>
        <taxon>Pentapetalae</taxon>
        <taxon>rosids</taxon>
        <taxon>fabids</taxon>
        <taxon>Fabales</taxon>
        <taxon>Fabaceae</taxon>
        <taxon>Cercidoideae</taxon>
        <taxon>Cercideae</taxon>
        <taxon>Bauhiniinae</taxon>
        <taxon>Bauhinia</taxon>
    </lineage>
</organism>
<sequence>MLNLHIARLSPSSTSCWKTTLPHQNTFLSFNFFSSSRLSEPKFPKIQQQREEQEKNDSFTVSYLRNSCGLSPKLAIEASKRVRLRDTTNPDSVLNLLRNYGFSKTHISKLVGRRPRVLLANPETTLLPKLAFFRSIGLSSIDIPELISDAPKLAECSLKKALIPRYEVLRSVFVDDGEIVLKIIKYSKNFSNASYDRNLLPNIEVLRQAGVPQSSISFLVTNYSQIAFTKHKKFLECVNSAEEMGLDPSRITFIEMVQYLIRMKKSNYEAKLRVYERCGWSKDVTILAFKRFRTCMSYSEEKITKMFKILVDEMGWSSEDIAISPMILSYSLKKRIIPRCSVVKILRLKGLVKKELSLTSFITIDEKKFLDRYVIRFLEDVPQLMEIYNGQIDPLCGMQS</sequence>
<reference evidence="1 2" key="1">
    <citation type="journal article" date="2022" name="DNA Res.">
        <title>Chromosomal-level genome assembly of the orchid tree Bauhinia variegata (Leguminosae; Cercidoideae) supports the allotetraploid origin hypothesis of Bauhinia.</title>
        <authorList>
            <person name="Zhong Y."/>
            <person name="Chen Y."/>
            <person name="Zheng D."/>
            <person name="Pang J."/>
            <person name="Liu Y."/>
            <person name="Luo S."/>
            <person name="Meng S."/>
            <person name="Qian L."/>
            <person name="Wei D."/>
            <person name="Dai S."/>
            <person name="Zhou R."/>
        </authorList>
    </citation>
    <scope>NUCLEOTIDE SEQUENCE [LARGE SCALE GENOMIC DNA]</scope>
    <source>
        <strain evidence="1">BV-YZ2020</strain>
    </source>
</reference>
<gene>
    <name evidence="1" type="ORF">L6164_029292</name>
</gene>
<accession>A0ACB9L8W6</accession>
<evidence type="ECO:0000313" key="1">
    <source>
        <dbReference type="EMBL" id="KAI4305970.1"/>
    </source>
</evidence>
<evidence type="ECO:0000313" key="2">
    <source>
        <dbReference type="Proteomes" id="UP000828941"/>
    </source>
</evidence>
<name>A0ACB9L8W6_BAUVA</name>
<comment type="caution">
    <text evidence="1">The sequence shown here is derived from an EMBL/GenBank/DDBJ whole genome shotgun (WGS) entry which is preliminary data.</text>
</comment>
<dbReference type="EMBL" id="CM039437">
    <property type="protein sequence ID" value="KAI4305970.1"/>
    <property type="molecule type" value="Genomic_DNA"/>
</dbReference>
<protein>
    <submittedName>
        <fullName evidence="1">Uncharacterized protein</fullName>
    </submittedName>
</protein>